<accession>A0A1X6X1P5</accession>
<proteinExistence type="predicted"/>
<reference evidence="1 2" key="1">
    <citation type="submission" date="2017-02" db="EMBL/GenBank/DDBJ databases">
        <authorList>
            <person name="Peterson S.W."/>
        </authorList>
    </citation>
    <scope>NUCLEOTIDE SEQUENCE [LARGE SCALE GENOMIC DNA]</scope>
    <source>
        <strain evidence="1 2">CIP104813</strain>
    </source>
</reference>
<protein>
    <recommendedName>
        <fullName evidence="3">Antitoxin</fullName>
    </recommendedName>
</protein>
<dbReference type="Proteomes" id="UP000195981">
    <property type="component" value="Unassembled WGS sequence"/>
</dbReference>
<name>A0A1X6X1P5_9MICO</name>
<keyword evidence="2" id="KW-1185">Reference proteome</keyword>
<evidence type="ECO:0000313" key="1">
    <source>
        <dbReference type="EMBL" id="SLM92427.1"/>
    </source>
</evidence>
<evidence type="ECO:0008006" key="3">
    <source>
        <dbReference type="Google" id="ProtNLM"/>
    </source>
</evidence>
<organism evidence="1 2">
    <name type="scientific">Brachybacterium nesterenkovii</name>
    <dbReference type="NCBI Taxonomy" id="47847"/>
    <lineage>
        <taxon>Bacteria</taxon>
        <taxon>Bacillati</taxon>
        <taxon>Actinomycetota</taxon>
        <taxon>Actinomycetes</taxon>
        <taxon>Micrococcales</taxon>
        <taxon>Dermabacteraceae</taxon>
        <taxon>Brachybacterium</taxon>
    </lineage>
</organism>
<dbReference type="EMBL" id="FWFG01000068">
    <property type="protein sequence ID" value="SLM92427.1"/>
    <property type="molecule type" value="Genomic_DNA"/>
</dbReference>
<evidence type="ECO:0000313" key="2">
    <source>
        <dbReference type="Proteomes" id="UP000195981"/>
    </source>
</evidence>
<dbReference type="AlphaFoldDB" id="A0A1X6X1P5"/>
<gene>
    <name evidence="1" type="ORF">FM110_08235</name>
</gene>
<sequence length="71" mass="7685">MRLPDDVVRFLDRAVDRGVASSRAALVAQAVEREMRQQAAEDDAEILRTAGAADDLDSLVAWTAAGSRLED</sequence>